<evidence type="ECO:0000313" key="1">
    <source>
        <dbReference type="EMBL" id="JAH16697.1"/>
    </source>
</evidence>
<dbReference type="AlphaFoldDB" id="A0A0E9QJK4"/>
<organism evidence="1">
    <name type="scientific">Anguilla anguilla</name>
    <name type="common">European freshwater eel</name>
    <name type="synonym">Muraena anguilla</name>
    <dbReference type="NCBI Taxonomy" id="7936"/>
    <lineage>
        <taxon>Eukaryota</taxon>
        <taxon>Metazoa</taxon>
        <taxon>Chordata</taxon>
        <taxon>Craniata</taxon>
        <taxon>Vertebrata</taxon>
        <taxon>Euteleostomi</taxon>
        <taxon>Actinopterygii</taxon>
        <taxon>Neopterygii</taxon>
        <taxon>Teleostei</taxon>
        <taxon>Anguilliformes</taxon>
        <taxon>Anguillidae</taxon>
        <taxon>Anguilla</taxon>
    </lineage>
</organism>
<sequence length="29" mass="3369">MPPRFGINPVCSSHPVKLFSIIKYTFELF</sequence>
<reference evidence="1" key="2">
    <citation type="journal article" date="2015" name="Fish Shellfish Immunol.">
        <title>Early steps in the European eel (Anguilla anguilla)-Vibrio vulnificus interaction in the gills: Role of the RtxA13 toxin.</title>
        <authorList>
            <person name="Callol A."/>
            <person name="Pajuelo D."/>
            <person name="Ebbesson L."/>
            <person name="Teles M."/>
            <person name="MacKenzie S."/>
            <person name="Amaro C."/>
        </authorList>
    </citation>
    <scope>NUCLEOTIDE SEQUENCE</scope>
</reference>
<proteinExistence type="predicted"/>
<dbReference type="EMBL" id="GBXM01091880">
    <property type="protein sequence ID" value="JAH16697.1"/>
    <property type="molecule type" value="Transcribed_RNA"/>
</dbReference>
<accession>A0A0E9QJK4</accession>
<reference evidence="1" key="1">
    <citation type="submission" date="2014-11" db="EMBL/GenBank/DDBJ databases">
        <authorList>
            <person name="Amaro Gonzalez C."/>
        </authorList>
    </citation>
    <scope>NUCLEOTIDE SEQUENCE</scope>
</reference>
<name>A0A0E9QJK4_ANGAN</name>
<dbReference type="EMBL" id="GBXM01066820">
    <property type="protein sequence ID" value="JAH41757.1"/>
    <property type="molecule type" value="Transcribed_RNA"/>
</dbReference>
<protein>
    <submittedName>
        <fullName evidence="1">Uncharacterized protein</fullName>
    </submittedName>
</protein>